<gene>
    <name evidence="1" type="ORF">S03H2_46278</name>
</gene>
<feature type="non-terminal residue" evidence="1">
    <location>
        <position position="42"/>
    </location>
</feature>
<name>X1I0T0_9ZZZZ</name>
<dbReference type="EMBL" id="BARU01029046">
    <property type="protein sequence ID" value="GAH62925.1"/>
    <property type="molecule type" value="Genomic_DNA"/>
</dbReference>
<sequence>MRDLLLLYTQITAIGERSIITIYTNNRIVRDLLLPYVILRPG</sequence>
<proteinExistence type="predicted"/>
<reference evidence="1" key="1">
    <citation type="journal article" date="2014" name="Front. Microbiol.">
        <title>High frequency of phylogenetically diverse reductive dehalogenase-homologous genes in deep subseafloor sedimentary metagenomes.</title>
        <authorList>
            <person name="Kawai M."/>
            <person name="Futagami T."/>
            <person name="Toyoda A."/>
            <person name="Takaki Y."/>
            <person name="Nishi S."/>
            <person name="Hori S."/>
            <person name="Arai W."/>
            <person name="Tsubouchi T."/>
            <person name="Morono Y."/>
            <person name="Uchiyama I."/>
            <person name="Ito T."/>
            <person name="Fujiyama A."/>
            <person name="Inagaki F."/>
            <person name="Takami H."/>
        </authorList>
    </citation>
    <scope>NUCLEOTIDE SEQUENCE</scope>
    <source>
        <strain evidence="1">Expedition CK06-06</strain>
    </source>
</reference>
<organism evidence="1">
    <name type="scientific">marine sediment metagenome</name>
    <dbReference type="NCBI Taxonomy" id="412755"/>
    <lineage>
        <taxon>unclassified sequences</taxon>
        <taxon>metagenomes</taxon>
        <taxon>ecological metagenomes</taxon>
    </lineage>
</organism>
<accession>X1I0T0</accession>
<protein>
    <submittedName>
        <fullName evidence="1">Uncharacterized protein</fullName>
    </submittedName>
</protein>
<evidence type="ECO:0000313" key="1">
    <source>
        <dbReference type="EMBL" id="GAH62925.1"/>
    </source>
</evidence>
<dbReference type="AlphaFoldDB" id="X1I0T0"/>
<comment type="caution">
    <text evidence="1">The sequence shown here is derived from an EMBL/GenBank/DDBJ whole genome shotgun (WGS) entry which is preliminary data.</text>
</comment>